<gene>
    <name evidence="2" type="ORF">SPI_04627</name>
</gene>
<evidence type="ECO:0000313" key="3">
    <source>
        <dbReference type="Proteomes" id="UP000076874"/>
    </source>
</evidence>
<protein>
    <submittedName>
        <fullName evidence="2">Uncharacterized protein</fullName>
    </submittedName>
</protein>
<sequence>MSEKNRLAPIADTYKASETASPPEQRVPGVTTSNVHHLHQQPLQKREPAGAGRRLQRVPVGGHSAGREASKPCVAPVPPRRSRSVPPPTGQLLWKIP</sequence>
<keyword evidence="3" id="KW-1185">Reference proteome</keyword>
<evidence type="ECO:0000313" key="2">
    <source>
        <dbReference type="EMBL" id="OAA61768.1"/>
    </source>
</evidence>
<organism evidence="2 3">
    <name type="scientific">Niveomyces insectorum RCEF 264</name>
    <dbReference type="NCBI Taxonomy" id="1081102"/>
    <lineage>
        <taxon>Eukaryota</taxon>
        <taxon>Fungi</taxon>
        <taxon>Dikarya</taxon>
        <taxon>Ascomycota</taxon>
        <taxon>Pezizomycotina</taxon>
        <taxon>Sordariomycetes</taxon>
        <taxon>Hypocreomycetidae</taxon>
        <taxon>Hypocreales</taxon>
        <taxon>Cordycipitaceae</taxon>
        <taxon>Niveomyces</taxon>
    </lineage>
</organism>
<accession>A0A167UPC4</accession>
<dbReference type="AlphaFoldDB" id="A0A167UPC4"/>
<evidence type="ECO:0000256" key="1">
    <source>
        <dbReference type="SAM" id="MobiDB-lite"/>
    </source>
</evidence>
<proteinExistence type="predicted"/>
<comment type="caution">
    <text evidence="2">The sequence shown here is derived from an EMBL/GenBank/DDBJ whole genome shotgun (WGS) entry which is preliminary data.</text>
</comment>
<feature type="region of interest" description="Disordered" evidence="1">
    <location>
        <begin position="1"/>
        <end position="97"/>
    </location>
</feature>
<dbReference type="Proteomes" id="UP000076874">
    <property type="component" value="Unassembled WGS sequence"/>
</dbReference>
<feature type="compositionally biased region" description="Pro residues" evidence="1">
    <location>
        <begin position="75"/>
        <end position="89"/>
    </location>
</feature>
<name>A0A167UPC4_9HYPO</name>
<dbReference type="EMBL" id="AZHD01000007">
    <property type="protein sequence ID" value="OAA61768.1"/>
    <property type="molecule type" value="Genomic_DNA"/>
</dbReference>
<reference evidence="2 3" key="1">
    <citation type="journal article" date="2016" name="Genome Biol. Evol.">
        <title>Divergent and convergent evolution of fungal pathogenicity.</title>
        <authorList>
            <person name="Shang Y."/>
            <person name="Xiao G."/>
            <person name="Zheng P."/>
            <person name="Cen K."/>
            <person name="Zhan S."/>
            <person name="Wang C."/>
        </authorList>
    </citation>
    <scope>NUCLEOTIDE SEQUENCE [LARGE SCALE GENOMIC DNA]</scope>
    <source>
        <strain evidence="2 3">RCEF 264</strain>
    </source>
</reference>